<evidence type="ECO:0000313" key="12">
    <source>
        <dbReference type="Proteomes" id="UP001314229"/>
    </source>
</evidence>
<dbReference type="Proteomes" id="UP001314229">
    <property type="component" value="Unassembled WGS sequence"/>
</dbReference>
<feature type="transmembrane region" description="Helical" evidence="9">
    <location>
        <begin position="243"/>
        <end position="264"/>
    </location>
</feature>
<evidence type="ECO:0000313" key="11">
    <source>
        <dbReference type="EMBL" id="CAK6980991.1"/>
    </source>
</evidence>
<keyword evidence="3 9" id="KW-0812">Transmembrane</keyword>
<evidence type="ECO:0000256" key="8">
    <source>
        <dbReference type="ARBA" id="ARBA00023224"/>
    </source>
</evidence>
<keyword evidence="7" id="KW-0675">Receptor</keyword>
<dbReference type="SUPFAM" id="SSF81321">
    <property type="entry name" value="Family A G protein-coupled receptor-like"/>
    <property type="match status" value="3"/>
</dbReference>
<dbReference type="InterPro" id="IPR000276">
    <property type="entry name" value="GPCR_Rhodpsn"/>
</dbReference>
<feature type="transmembrane region" description="Helical" evidence="9">
    <location>
        <begin position="33"/>
        <end position="52"/>
    </location>
</feature>
<feature type="transmembrane region" description="Helical" evidence="9">
    <location>
        <begin position="374"/>
        <end position="399"/>
    </location>
</feature>
<dbReference type="PANTHER" id="PTHR24233">
    <property type="entry name" value="P2Y PURINOCEPTOR-RELATED G-PROTEIN COUPLED RECEPTOR"/>
    <property type="match status" value="1"/>
</dbReference>
<feature type="domain" description="G-protein coupled receptors family 1 profile" evidence="10">
    <location>
        <begin position="49"/>
        <end position="240"/>
    </location>
</feature>
<evidence type="ECO:0000256" key="9">
    <source>
        <dbReference type="SAM" id="Phobius"/>
    </source>
</evidence>
<organism evidence="11 12">
    <name type="scientific">Scomber scombrus</name>
    <name type="common">Atlantic mackerel</name>
    <name type="synonym">Scomber vernalis</name>
    <dbReference type="NCBI Taxonomy" id="13677"/>
    <lineage>
        <taxon>Eukaryota</taxon>
        <taxon>Metazoa</taxon>
        <taxon>Chordata</taxon>
        <taxon>Craniata</taxon>
        <taxon>Vertebrata</taxon>
        <taxon>Euteleostomi</taxon>
        <taxon>Actinopterygii</taxon>
        <taxon>Neopterygii</taxon>
        <taxon>Teleostei</taxon>
        <taxon>Neoteleostei</taxon>
        <taxon>Acanthomorphata</taxon>
        <taxon>Pelagiaria</taxon>
        <taxon>Scombriformes</taxon>
        <taxon>Scombridae</taxon>
        <taxon>Scomber</taxon>
    </lineage>
</organism>
<feature type="transmembrane region" description="Helical" evidence="9">
    <location>
        <begin position="72"/>
        <end position="92"/>
    </location>
</feature>
<name>A0AAV1Q9U3_SCOSC</name>
<protein>
    <submittedName>
        <fullName evidence="11">Uncharacterized protein LOC128360020</fullName>
    </submittedName>
</protein>
<feature type="transmembrane region" description="Helical" evidence="9">
    <location>
        <begin position="301"/>
        <end position="322"/>
    </location>
</feature>
<accession>A0AAV1Q9U3</accession>
<comment type="caution">
    <text evidence="11">The sequence shown here is derived from an EMBL/GenBank/DDBJ whole genome shotgun (WGS) entry which is preliminary data.</text>
</comment>
<keyword evidence="12" id="KW-1185">Reference proteome</keyword>
<evidence type="ECO:0000256" key="5">
    <source>
        <dbReference type="ARBA" id="ARBA00023040"/>
    </source>
</evidence>
<dbReference type="GO" id="GO:0045028">
    <property type="term" value="F:G protein-coupled purinergic nucleotide receptor activity"/>
    <property type="evidence" value="ECO:0007669"/>
    <property type="project" value="TreeGrafter"/>
</dbReference>
<feature type="transmembrane region" description="Helical" evidence="9">
    <location>
        <begin position="169"/>
        <end position="189"/>
    </location>
</feature>
<reference evidence="11 12" key="1">
    <citation type="submission" date="2024-01" db="EMBL/GenBank/DDBJ databases">
        <authorList>
            <person name="Alioto T."/>
            <person name="Alioto T."/>
            <person name="Gomez Garrido J."/>
        </authorList>
    </citation>
    <scope>NUCLEOTIDE SEQUENCE [LARGE SCALE GENOMIC DNA]</scope>
</reference>
<comment type="subcellular location">
    <subcellularLocation>
        <location evidence="1">Cell membrane</location>
        <topology evidence="1">Multi-pass membrane protein</topology>
    </subcellularLocation>
</comment>
<keyword evidence="8" id="KW-0807">Transducer</keyword>
<evidence type="ECO:0000256" key="7">
    <source>
        <dbReference type="ARBA" id="ARBA00023170"/>
    </source>
</evidence>
<keyword evidence="6 9" id="KW-0472">Membrane</keyword>
<keyword evidence="5" id="KW-0297">G-protein coupled receptor</keyword>
<dbReference type="AlphaFoldDB" id="A0AAV1Q9U3"/>
<gene>
    <name evidence="11" type="ORF">FSCOSCO3_A035938</name>
</gene>
<evidence type="ECO:0000256" key="4">
    <source>
        <dbReference type="ARBA" id="ARBA00022989"/>
    </source>
</evidence>
<feature type="transmembrane region" description="Helical" evidence="9">
    <location>
        <begin position="104"/>
        <end position="129"/>
    </location>
</feature>
<dbReference type="Pfam" id="PF00001">
    <property type="entry name" value="7tm_1"/>
    <property type="match status" value="3"/>
</dbReference>
<feature type="transmembrane region" description="Helical" evidence="9">
    <location>
        <begin position="210"/>
        <end position="231"/>
    </location>
</feature>
<dbReference type="PANTHER" id="PTHR24233:SF11">
    <property type="entry name" value="P2Y PURINOCEPTOR 14-LIKE"/>
    <property type="match status" value="1"/>
</dbReference>
<dbReference type="EMBL" id="CAWUFR010000759">
    <property type="protein sequence ID" value="CAK6980991.1"/>
    <property type="molecule type" value="Genomic_DNA"/>
</dbReference>
<dbReference type="GO" id="GO:0005886">
    <property type="term" value="C:plasma membrane"/>
    <property type="evidence" value="ECO:0007669"/>
    <property type="project" value="UniProtKB-SubCell"/>
</dbReference>
<feature type="domain" description="G-protein coupled receptors family 1 profile" evidence="10">
    <location>
        <begin position="319"/>
        <end position="401"/>
    </location>
</feature>
<evidence type="ECO:0000256" key="1">
    <source>
        <dbReference type="ARBA" id="ARBA00004651"/>
    </source>
</evidence>
<evidence type="ECO:0000256" key="3">
    <source>
        <dbReference type="ARBA" id="ARBA00022692"/>
    </source>
</evidence>
<dbReference type="PROSITE" id="PS50262">
    <property type="entry name" value="G_PROTEIN_RECEP_F1_2"/>
    <property type="match status" value="2"/>
</dbReference>
<proteinExistence type="predicted"/>
<dbReference type="InterPro" id="IPR017452">
    <property type="entry name" value="GPCR_Rhodpsn_7TM"/>
</dbReference>
<feature type="transmembrane region" description="Helical" evidence="9">
    <location>
        <begin position="342"/>
        <end position="362"/>
    </location>
</feature>
<sequence length="401" mass="44818">MGDLVGVGVTSVTNQTADDDINQCDQRDTKAHLFFMVVYTLVFVVGLVLNSLTLKVYFCSAQQQVSSIMMVYMRNLAASDFLLCVCLPLRIIKYISSSVTFHLVYCNFAVLGLYLNMYASILFMGYIAANRTSTNMGDLEGVDLTSVTNQTADDDINQCDQRDTKAHLFFIPVYTLVFVVGLVLNSLTLKVYFCSAQQQVSSIMMVYMRNLAASDFLLCLYLPLRIINYISSSVTFSVVYCNFAVFGLYLNMYASILFMGYIAANRASSNMGDLVGADLTSVTNQTADDDIIQCDLEDKTAYLFFMPVYTVVFVVGVVLNSLTLKVYFCSAKLQVSRIMMVYMKNLAASDFVLCLCLPFNIANYVSSSANFRQVYCIFVDSTFYLNTYASILFMGYIAANR</sequence>
<dbReference type="PRINTS" id="PR00237">
    <property type="entry name" value="GPCRRHODOPSN"/>
</dbReference>
<evidence type="ECO:0000259" key="10">
    <source>
        <dbReference type="PROSITE" id="PS50262"/>
    </source>
</evidence>
<keyword evidence="4 9" id="KW-1133">Transmembrane helix</keyword>
<dbReference type="Gene3D" id="1.20.1070.10">
    <property type="entry name" value="Rhodopsin 7-helix transmembrane proteins"/>
    <property type="match status" value="3"/>
</dbReference>
<evidence type="ECO:0000256" key="6">
    <source>
        <dbReference type="ARBA" id="ARBA00023136"/>
    </source>
</evidence>
<evidence type="ECO:0000256" key="2">
    <source>
        <dbReference type="ARBA" id="ARBA00022475"/>
    </source>
</evidence>
<keyword evidence="2" id="KW-1003">Cell membrane</keyword>